<accession>X0GNJ9</accession>
<evidence type="ECO:0000313" key="1">
    <source>
        <dbReference type="EMBL" id="EXL65212.1"/>
    </source>
</evidence>
<dbReference type="Proteomes" id="UP000030676">
    <property type="component" value="Unassembled WGS sequence"/>
</dbReference>
<dbReference type="HOGENOM" id="CLU_2740132_0_0_1"/>
<dbReference type="AlphaFoldDB" id="X0GNJ9"/>
<reference evidence="1" key="1">
    <citation type="submission" date="2011-11" db="EMBL/GenBank/DDBJ databases">
        <title>The Genome Sequence of Fusarium oxysporum PHW808.</title>
        <authorList>
            <consortium name="The Broad Institute Genome Sequencing Platform"/>
            <person name="Ma L.-J."/>
            <person name="Gale L.R."/>
            <person name="Schwartz D.C."/>
            <person name="Zhou S."/>
            <person name="Corby-Kistler H."/>
            <person name="Young S.K."/>
            <person name="Zeng Q."/>
            <person name="Gargeya S."/>
            <person name="Fitzgerald M."/>
            <person name="Haas B."/>
            <person name="Abouelleil A."/>
            <person name="Alvarado L."/>
            <person name="Arachchi H.M."/>
            <person name="Berlin A."/>
            <person name="Brown A."/>
            <person name="Chapman S.B."/>
            <person name="Chen Z."/>
            <person name="Dunbar C."/>
            <person name="Freedman E."/>
            <person name="Gearin G."/>
            <person name="Goldberg J."/>
            <person name="Griggs A."/>
            <person name="Gujja S."/>
            <person name="Heiman D."/>
            <person name="Howarth C."/>
            <person name="Larson L."/>
            <person name="Lui A."/>
            <person name="MacDonald P.J.P."/>
            <person name="Montmayeur A."/>
            <person name="Murphy C."/>
            <person name="Neiman D."/>
            <person name="Pearson M."/>
            <person name="Priest M."/>
            <person name="Roberts A."/>
            <person name="Saif S."/>
            <person name="Shea T."/>
            <person name="Shenoy N."/>
            <person name="Sisk P."/>
            <person name="Stolte C."/>
            <person name="Sykes S."/>
            <person name="Wortman J."/>
            <person name="Nusbaum C."/>
            <person name="Birren B."/>
        </authorList>
    </citation>
    <scope>NUCLEOTIDE SEQUENCE [LARGE SCALE GENOMIC DNA]</scope>
    <source>
        <strain evidence="1">54008</strain>
    </source>
</reference>
<gene>
    <name evidence="1" type="ORF">FOPG_18554</name>
</gene>
<name>X0GNJ9_FUSOX</name>
<proteinExistence type="predicted"/>
<organism evidence="1">
    <name type="scientific">Fusarium oxysporum f. sp. conglutinans race 2 54008</name>
    <dbReference type="NCBI Taxonomy" id="1089457"/>
    <lineage>
        <taxon>Eukaryota</taxon>
        <taxon>Fungi</taxon>
        <taxon>Dikarya</taxon>
        <taxon>Ascomycota</taxon>
        <taxon>Pezizomycotina</taxon>
        <taxon>Sordariomycetes</taxon>
        <taxon>Hypocreomycetidae</taxon>
        <taxon>Hypocreales</taxon>
        <taxon>Nectriaceae</taxon>
        <taxon>Fusarium</taxon>
        <taxon>Fusarium oxysporum species complex</taxon>
    </lineage>
</organism>
<reference evidence="1" key="2">
    <citation type="submission" date="2014-03" db="EMBL/GenBank/DDBJ databases">
        <title>The Genome Annotation of Fusarium oxysporum PHW808.</title>
        <authorList>
            <consortium name="The Broad Institute Genomics Platform"/>
            <person name="Ma L.-J."/>
            <person name="Corby-Kistler H."/>
            <person name="Broz K."/>
            <person name="Gale L.R."/>
            <person name="Jonkers W."/>
            <person name="O'Donnell K."/>
            <person name="Ploetz R."/>
            <person name="Steinberg C."/>
            <person name="Schwartz D.C."/>
            <person name="VanEtten H."/>
            <person name="Zhou S."/>
            <person name="Young S.K."/>
            <person name="Zeng Q."/>
            <person name="Gargeya S."/>
            <person name="Fitzgerald M."/>
            <person name="Abouelleil A."/>
            <person name="Alvarado L."/>
            <person name="Chapman S.B."/>
            <person name="Gainer-Dewar J."/>
            <person name="Goldberg J."/>
            <person name="Griggs A."/>
            <person name="Gujja S."/>
            <person name="Hansen M."/>
            <person name="Howarth C."/>
            <person name="Imamovic A."/>
            <person name="Ireland A."/>
            <person name="Larimer J."/>
            <person name="McCowan C."/>
            <person name="Murphy C."/>
            <person name="Pearson M."/>
            <person name="Poon T.W."/>
            <person name="Priest M."/>
            <person name="Roberts A."/>
            <person name="Saif S."/>
            <person name="Shea T."/>
            <person name="Sykes S."/>
            <person name="Wortman J."/>
            <person name="Nusbaum C."/>
            <person name="Birren B."/>
        </authorList>
    </citation>
    <scope>NUCLEOTIDE SEQUENCE</scope>
    <source>
        <strain evidence="1">54008</strain>
    </source>
</reference>
<dbReference type="EMBL" id="KK033711">
    <property type="protein sequence ID" value="EXL65212.1"/>
    <property type="molecule type" value="Genomic_DNA"/>
</dbReference>
<protein>
    <submittedName>
        <fullName evidence="1">Uncharacterized protein</fullName>
    </submittedName>
</protein>
<sequence length="71" mass="7740">MDLSLDGFALYPIGQILGWSLEEVQVLVAKMRAILRNPKHLGSGDMHLVYGRKPLKAPAPEKSPSPEAETA</sequence>